<gene>
    <name evidence="2" type="ORF">D9613_004825</name>
</gene>
<dbReference type="EMBL" id="JAACJL010000016">
    <property type="protein sequence ID" value="KAF4619990.1"/>
    <property type="molecule type" value="Genomic_DNA"/>
</dbReference>
<evidence type="ECO:0000313" key="3">
    <source>
        <dbReference type="Proteomes" id="UP000521872"/>
    </source>
</evidence>
<keyword evidence="3" id="KW-1185">Reference proteome</keyword>
<reference evidence="2 3" key="1">
    <citation type="submission" date="2019-12" db="EMBL/GenBank/DDBJ databases">
        <authorList>
            <person name="Floudas D."/>
            <person name="Bentzer J."/>
            <person name="Ahren D."/>
            <person name="Johansson T."/>
            <person name="Persson P."/>
            <person name="Tunlid A."/>
        </authorList>
    </citation>
    <scope>NUCLEOTIDE SEQUENCE [LARGE SCALE GENOMIC DNA]</scope>
    <source>
        <strain evidence="2 3">CBS 102.39</strain>
    </source>
</reference>
<organism evidence="2 3">
    <name type="scientific">Agrocybe pediades</name>
    <dbReference type="NCBI Taxonomy" id="84607"/>
    <lineage>
        <taxon>Eukaryota</taxon>
        <taxon>Fungi</taxon>
        <taxon>Dikarya</taxon>
        <taxon>Basidiomycota</taxon>
        <taxon>Agaricomycotina</taxon>
        <taxon>Agaricomycetes</taxon>
        <taxon>Agaricomycetidae</taxon>
        <taxon>Agaricales</taxon>
        <taxon>Agaricineae</taxon>
        <taxon>Strophariaceae</taxon>
        <taxon>Agrocybe</taxon>
    </lineage>
</organism>
<keyword evidence="1" id="KW-0472">Membrane</keyword>
<keyword evidence="1" id="KW-0812">Transmembrane</keyword>
<sequence>MEAFLYILFATVSHIFSIVMWRVFWDTPYNMLSVTFNSCLLNVGGQRFVLELRTATITAREVELPRFSNVVFQVGTASGIELDSISGSKVP</sequence>
<dbReference type="AlphaFoldDB" id="A0A8H4R0F9"/>
<dbReference type="Proteomes" id="UP000521872">
    <property type="component" value="Unassembled WGS sequence"/>
</dbReference>
<name>A0A8H4R0F9_9AGAR</name>
<feature type="transmembrane region" description="Helical" evidence="1">
    <location>
        <begin position="6"/>
        <end position="25"/>
    </location>
</feature>
<accession>A0A8H4R0F9</accession>
<proteinExistence type="predicted"/>
<keyword evidence="1" id="KW-1133">Transmembrane helix</keyword>
<evidence type="ECO:0000256" key="1">
    <source>
        <dbReference type="SAM" id="Phobius"/>
    </source>
</evidence>
<comment type="caution">
    <text evidence="2">The sequence shown here is derived from an EMBL/GenBank/DDBJ whole genome shotgun (WGS) entry which is preliminary data.</text>
</comment>
<protein>
    <submittedName>
        <fullName evidence="2">Uncharacterized protein</fullName>
    </submittedName>
</protein>
<evidence type="ECO:0000313" key="2">
    <source>
        <dbReference type="EMBL" id="KAF4619990.1"/>
    </source>
</evidence>